<evidence type="ECO:0000256" key="5">
    <source>
        <dbReference type="ARBA" id="ARBA00022692"/>
    </source>
</evidence>
<evidence type="ECO:0000256" key="3">
    <source>
        <dbReference type="ARBA" id="ARBA00005985"/>
    </source>
</evidence>
<evidence type="ECO:0000256" key="1">
    <source>
        <dbReference type="ARBA" id="ARBA00001946"/>
    </source>
</evidence>
<dbReference type="STRING" id="7719.ENSCINP00000005513"/>
<dbReference type="HOGENOM" id="CLU_034879_7_1_1"/>
<dbReference type="InterPro" id="IPR000537">
    <property type="entry name" value="UbiA_prenyltransferase"/>
</dbReference>
<evidence type="ECO:0000256" key="2">
    <source>
        <dbReference type="ARBA" id="ARBA00004141"/>
    </source>
</evidence>
<dbReference type="GO" id="GO:0016020">
    <property type="term" value="C:membrane"/>
    <property type="evidence" value="ECO:0007669"/>
    <property type="project" value="UniProtKB-SubCell"/>
</dbReference>
<dbReference type="Ensembl" id="ENSCINT00000005513.3">
    <property type="protein sequence ID" value="ENSCINP00000005513.3"/>
    <property type="gene ID" value="ENSCING00000002702.3"/>
</dbReference>
<comment type="cofactor">
    <cofactor evidence="1">
        <name>Mg(2+)</name>
        <dbReference type="ChEBI" id="CHEBI:18420"/>
    </cofactor>
</comment>
<name>F6UE09_CIOIN</name>
<reference evidence="9" key="2">
    <citation type="submission" date="2025-08" db="UniProtKB">
        <authorList>
            <consortium name="Ensembl"/>
        </authorList>
    </citation>
    <scope>IDENTIFICATION</scope>
</reference>
<protein>
    <submittedName>
        <fullName evidence="9">4-hydroxybenzoate polyprenyltransferase, mitochondrial-like</fullName>
    </submittedName>
</protein>
<accession>F6UE09</accession>
<dbReference type="Proteomes" id="UP000008144">
    <property type="component" value="Unassembled WGS sequence"/>
</dbReference>
<comment type="similarity">
    <text evidence="3">Belongs to the UbiA prenyltransferase family.</text>
</comment>
<feature type="transmembrane region" description="Helical" evidence="8">
    <location>
        <begin position="159"/>
        <end position="176"/>
    </location>
</feature>
<dbReference type="PANTHER" id="PTHR11048:SF28">
    <property type="entry name" value="4-HYDROXYBENZOATE POLYPRENYLTRANSFERASE, MITOCHONDRIAL"/>
    <property type="match status" value="1"/>
</dbReference>
<evidence type="ECO:0000256" key="7">
    <source>
        <dbReference type="ARBA" id="ARBA00023136"/>
    </source>
</evidence>
<dbReference type="Gene3D" id="1.20.120.1780">
    <property type="entry name" value="UbiA prenyltransferase"/>
    <property type="match status" value="2"/>
</dbReference>
<dbReference type="AlphaFoldDB" id="F6UE09"/>
<reference evidence="10" key="1">
    <citation type="journal article" date="2002" name="Science">
        <title>The draft genome of Ciona intestinalis: insights into chordate and vertebrate origins.</title>
        <authorList>
            <person name="Dehal P."/>
            <person name="Satou Y."/>
            <person name="Campbell R.K."/>
            <person name="Chapman J."/>
            <person name="Degnan B."/>
            <person name="De Tomaso A."/>
            <person name="Davidson B."/>
            <person name="Di Gregorio A."/>
            <person name="Gelpke M."/>
            <person name="Goodstein D.M."/>
            <person name="Harafuji N."/>
            <person name="Hastings K.E."/>
            <person name="Ho I."/>
            <person name="Hotta K."/>
            <person name="Huang W."/>
            <person name="Kawashima T."/>
            <person name="Lemaire P."/>
            <person name="Martinez D."/>
            <person name="Meinertzhagen I.A."/>
            <person name="Necula S."/>
            <person name="Nonaka M."/>
            <person name="Putnam N."/>
            <person name="Rash S."/>
            <person name="Saiga H."/>
            <person name="Satake M."/>
            <person name="Terry A."/>
            <person name="Yamada L."/>
            <person name="Wang H.G."/>
            <person name="Awazu S."/>
            <person name="Azumi K."/>
            <person name="Boore J."/>
            <person name="Branno M."/>
            <person name="Chin-Bow S."/>
            <person name="DeSantis R."/>
            <person name="Doyle S."/>
            <person name="Francino P."/>
            <person name="Keys D.N."/>
            <person name="Haga S."/>
            <person name="Hayashi H."/>
            <person name="Hino K."/>
            <person name="Imai K.S."/>
            <person name="Inaba K."/>
            <person name="Kano S."/>
            <person name="Kobayashi K."/>
            <person name="Kobayashi M."/>
            <person name="Lee B.I."/>
            <person name="Makabe K.W."/>
            <person name="Manohar C."/>
            <person name="Matassi G."/>
            <person name="Medina M."/>
            <person name="Mochizuki Y."/>
            <person name="Mount S."/>
            <person name="Morishita T."/>
            <person name="Miura S."/>
            <person name="Nakayama A."/>
            <person name="Nishizaka S."/>
            <person name="Nomoto H."/>
            <person name="Ohta F."/>
            <person name="Oishi K."/>
            <person name="Rigoutsos I."/>
            <person name="Sano M."/>
            <person name="Sasaki A."/>
            <person name="Sasakura Y."/>
            <person name="Shoguchi E."/>
            <person name="Shin-i T."/>
            <person name="Spagnuolo A."/>
            <person name="Stainier D."/>
            <person name="Suzuki M.M."/>
            <person name="Tassy O."/>
            <person name="Takatori N."/>
            <person name="Tokuoka M."/>
            <person name="Yagi K."/>
            <person name="Yoshizaki F."/>
            <person name="Wada S."/>
            <person name="Zhang C."/>
            <person name="Hyatt P.D."/>
            <person name="Larimer F."/>
            <person name="Detter C."/>
            <person name="Doggett N."/>
            <person name="Glavina T."/>
            <person name="Hawkins T."/>
            <person name="Richardson P."/>
            <person name="Lucas S."/>
            <person name="Kohara Y."/>
            <person name="Levine M."/>
            <person name="Satoh N."/>
            <person name="Rokhsar D.S."/>
        </authorList>
    </citation>
    <scope>NUCLEOTIDE SEQUENCE [LARGE SCALE GENOMIC DNA]</scope>
</reference>
<dbReference type="InterPro" id="IPR039653">
    <property type="entry name" value="Prenyltransferase"/>
</dbReference>
<comment type="subcellular location">
    <subcellularLocation>
        <location evidence="2">Membrane</location>
        <topology evidence="2">Multi-pass membrane protein</topology>
    </subcellularLocation>
</comment>
<keyword evidence="5 8" id="KW-0812">Transmembrane</keyword>
<dbReference type="GeneTree" id="ENSGT00940000153771"/>
<sequence>MFPQAVLGLTFNMGALMGYVAVTNTINWPVQLSLYASCFLWTMYYDTVYAFQDVKDDVKAGIKSTARLFSRYTEEELKEMPLEERIEMQNVEKQRILLFLRICAVSHVVLFYVAGHLKYLDGPFTLACLIAGFQLVVQSSVIEPTSRQACWEAFVANKWIGLILVTGIIVGTITQTQKLSKEKKMLLERRTALDKR</sequence>
<dbReference type="InParanoid" id="F6UE09"/>
<evidence type="ECO:0000256" key="6">
    <source>
        <dbReference type="ARBA" id="ARBA00022989"/>
    </source>
</evidence>
<evidence type="ECO:0000256" key="4">
    <source>
        <dbReference type="ARBA" id="ARBA00022679"/>
    </source>
</evidence>
<proteinExistence type="inferred from homology"/>
<keyword evidence="6 8" id="KW-1133">Transmembrane helix</keyword>
<organism evidence="9 10">
    <name type="scientific">Ciona intestinalis</name>
    <name type="common">Transparent sea squirt</name>
    <name type="synonym">Ascidia intestinalis</name>
    <dbReference type="NCBI Taxonomy" id="7719"/>
    <lineage>
        <taxon>Eukaryota</taxon>
        <taxon>Metazoa</taxon>
        <taxon>Chordata</taxon>
        <taxon>Tunicata</taxon>
        <taxon>Ascidiacea</taxon>
        <taxon>Phlebobranchia</taxon>
        <taxon>Cionidae</taxon>
        <taxon>Ciona</taxon>
    </lineage>
</organism>
<keyword evidence="7 8" id="KW-0472">Membrane</keyword>
<dbReference type="OMA" id="LPMYTAG"/>
<evidence type="ECO:0000313" key="9">
    <source>
        <dbReference type="Ensembl" id="ENSCINP00000005513.3"/>
    </source>
</evidence>
<feature type="transmembrane region" description="Helical" evidence="8">
    <location>
        <begin position="96"/>
        <end position="114"/>
    </location>
</feature>
<reference evidence="9" key="3">
    <citation type="submission" date="2025-09" db="UniProtKB">
        <authorList>
            <consortium name="Ensembl"/>
        </authorList>
    </citation>
    <scope>IDENTIFICATION</scope>
</reference>
<dbReference type="GO" id="GO:0016765">
    <property type="term" value="F:transferase activity, transferring alkyl or aryl (other than methyl) groups"/>
    <property type="evidence" value="ECO:0007669"/>
    <property type="project" value="InterPro"/>
</dbReference>
<keyword evidence="4" id="KW-0808">Transferase</keyword>
<evidence type="ECO:0000313" key="10">
    <source>
        <dbReference type="Proteomes" id="UP000008144"/>
    </source>
</evidence>
<dbReference type="PANTHER" id="PTHR11048">
    <property type="entry name" value="PRENYLTRANSFERASES"/>
    <property type="match status" value="1"/>
</dbReference>
<gene>
    <name evidence="9" type="primary">LOC100178794</name>
</gene>
<dbReference type="Pfam" id="PF01040">
    <property type="entry name" value="UbiA"/>
    <property type="match status" value="1"/>
</dbReference>
<evidence type="ECO:0000256" key="8">
    <source>
        <dbReference type="SAM" id="Phobius"/>
    </source>
</evidence>
<keyword evidence="10" id="KW-1185">Reference proteome</keyword>